<evidence type="ECO:0000313" key="2">
    <source>
        <dbReference type="EMBL" id="EPF24655.1"/>
    </source>
</evidence>
<evidence type="ECO:0000313" key="1">
    <source>
        <dbReference type="EMBL" id="EPF23666.1"/>
    </source>
</evidence>
<organism evidence="1 3">
    <name type="scientific">Microcystis aeruginosa SPC777</name>
    <dbReference type="NCBI Taxonomy" id="482300"/>
    <lineage>
        <taxon>Bacteria</taxon>
        <taxon>Bacillati</taxon>
        <taxon>Cyanobacteriota</taxon>
        <taxon>Cyanophyceae</taxon>
        <taxon>Oscillatoriophycideae</taxon>
        <taxon>Chroococcales</taxon>
        <taxon>Microcystaceae</taxon>
        <taxon>Microcystis</taxon>
    </lineage>
</organism>
<accession>S3JGZ5</accession>
<dbReference type="EMBL" id="ASZQ01000018">
    <property type="protein sequence ID" value="EPF24655.1"/>
    <property type="molecule type" value="Genomic_DNA"/>
</dbReference>
<proteinExistence type="predicted"/>
<dbReference type="AlphaFoldDB" id="S3JGZ5"/>
<name>S3JGZ5_MICAE</name>
<sequence>MGGNDPIVLENKRRGIYGVYLDGNYHCLVPSQNFKINQNNYKSVEHLFECQNYDPNYSDSYTVIHHAVVYPLADGKTWQLQLRGILEF</sequence>
<dbReference type="Proteomes" id="UP000014617">
    <property type="component" value="Unassembled WGS sequence"/>
</dbReference>
<evidence type="ECO:0000313" key="3">
    <source>
        <dbReference type="Proteomes" id="UP000014617"/>
    </source>
</evidence>
<gene>
    <name evidence="2" type="ORF">MAESPC_00373</name>
    <name evidence="1" type="ORF">MAESPC_01124</name>
</gene>
<protein>
    <submittedName>
        <fullName evidence="1">Uncharacterized protein</fullName>
    </submittedName>
</protein>
<comment type="caution">
    <text evidence="1">The sequence shown here is derived from an EMBL/GenBank/DDBJ whole genome shotgun (WGS) entry which is preliminary data.</text>
</comment>
<dbReference type="EMBL" id="ASZQ01000144">
    <property type="protein sequence ID" value="EPF23666.1"/>
    <property type="molecule type" value="Genomic_DNA"/>
</dbReference>
<dbReference type="PATRIC" id="fig|482300.6.peg.1256"/>
<reference evidence="1 3" key="1">
    <citation type="journal article" date="2013" name="Genome Announc.">
        <title>Draft Genome Sequence of the Brazilian Toxic Bloom-Forming Cyanobacterium Microcystis aeruginosa Strain SPC777.</title>
        <authorList>
            <person name="Fiore M.F."/>
            <person name="Alvarenga D.O."/>
            <person name="Varani A.M."/>
            <person name="Hoff-Risseti C."/>
            <person name="Crespim E."/>
            <person name="Ramos R.T."/>
            <person name="Silva A."/>
            <person name="Schaker P.D."/>
            <person name="Heck K."/>
            <person name="Rigonato J."/>
            <person name="Schneider M.P."/>
        </authorList>
    </citation>
    <scope>NUCLEOTIDE SEQUENCE [LARGE SCALE GENOMIC DNA]</scope>
    <source>
        <strain evidence="3">SPC 777</strain>
        <strain evidence="1">SPC777</strain>
    </source>
</reference>